<keyword evidence="2" id="KW-1185">Reference proteome</keyword>
<evidence type="ECO:0000313" key="1">
    <source>
        <dbReference type="EMBL" id="GHA47296.1"/>
    </source>
</evidence>
<accession>A0ABQ3CX83</accession>
<comment type="caution">
    <text evidence="1">The sequence shown here is derived from an EMBL/GenBank/DDBJ whole genome shotgun (WGS) entry which is preliminary data.</text>
</comment>
<dbReference type="RefSeq" id="WP_189639515.1">
    <property type="nucleotide sequence ID" value="NZ_BMZF01000002.1"/>
</dbReference>
<reference evidence="2" key="1">
    <citation type="journal article" date="2019" name="Int. J. Syst. Evol. Microbiol.">
        <title>The Global Catalogue of Microorganisms (GCM) 10K type strain sequencing project: providing services to taxonomists for standard genome sequencing and annotation.</title>
        <authorList>
            <consortium name="The Broad Institute Genomics Platform"/>
            <consortium name="The Broad Institute Genome Sequencing Center for Infectious Disease"/>
            <person name="Wu L."/>
            <person name="Ma J."/>
        </authorList>
    </citation>
    <scope>NUCLEOTIDE SEQUENCE [LARGE SCALE GENOMIC DNA]</scope>
    <source>
        <strain evidence="2">KCTC 32465</strain>
    </source>
</reference>
<name>A0ABQ3CX83_9RHOB</name>
<dbReference type="Proteomes" id="UP000634455">
    <property type="component" value="Unassembled WGS sequence"/>
</dbReference>
<proteinExistence type="predicted"/>
<protein>
    <submittedName>
        <fullName evidence="1">Uncharacterized protein</fullName>
    </submittedName>
</protein>
<evidence type="ECO:0000313" key="2">
    <source>
        <dbReference type="Proteomes" id="UP000634455"/>
    </source>
</evidence>
<dbReference type="EMBL" id="BMZF01000002">
    <property type="protein sequence ID" value="GHA47296.1"/>
    <property type="molecule type" value="Genomic_DNA"/>
</dbReference>
<sequence>MNIKDIEKTIQIAMRQNKSAAEMSRDIYNMLDNELKIAKCASNGNLSVAIARKQFLLHTENA</sequence>
<organism evidence="1 2">
    <name type="scientific">Paramylibacter ulvae</name>
    <dbReference type="NCBI Taxonomy" id="1651968"/>
    <lineage>
        <taxon>Bacteria</taxon>
        <taxon>Pseudomonadati</taxon>
        <taxon>Pseudomonadota</taxon>
        <taxon>Alphaproteobacteria</taxon>
        <taxon>Rhodobacterales</taxon>
        <taxon>Paracoccaceae</taxon>
        <taxon>Paramylibacter</taxon>
    </lineage>
</organism>
<gene>
    <name evidence="1" type="ORF">GCM10008927_10140</name>
</gene>